<dbReference type="EMBL" id="JAGGKP010000010">
    <property type="protein sequence ID" value="MBP1938053.1"/>
    <property type="molecule type" value="Genomic_DNA"/>
</dbReference>
<reference evidence="1 2" key="1">
    <citation type="submission" date="2021-03" db="EMBL/GenBank/DDBJ databases">
        <title>Genomic Encyclopedia of Type Strains, Phase IV (KMG-IV): sequencing the most valuable type-strain genomes for metagenomic binning, comparative biology and taxonomic classification.</title>
        <authorList>
            <person name="Goeker M."/>
        </authorList>
    </citation>
    <scope>NUCLEOTIDE SEQUENCE [LARGE SCALE GENOMIC DNA]</scope>
    <source>
        <strain evidence="1 2">DSM 23491</strain>
    </source>
</reference>
<dbReference type="Proteomes" id="UP001519273">
    <property type="component" value="Unassembled WGS sequence"/>
</dbReference>
<dbReference type="Pfam" id="PF04748">
    <property type="entry name" value="Polysacc_deac_2"/>
    <property type="match status" value="1"/>
</dbReference>
<comment type="caution">
    <text evidence="1">The sequence shown here is derived from an EMBL/GenBank/DDBJ whole genome shotgun (WGS) entry which is preliminary data.</text>
</comment>
<dbReference type="PANTHER" id="PTHR30105:SF2">
    <property type="entry name" value="DIVERGENT POLYSACCHARIDE DEACETYLASE SUPERFAMILY"/>
    <property type="match status" value="1"/>
</dbReference>
<accession>A0ABS4H686</accession>
<protein>
    <submittedName>
        <fullName evidence="1">Polysaccharide deacetylase 2 family uncharacterized protein YibQ</fullName>
    </submittedName>
</protein>
<dbReference type="SUPFAM" id="SSF88713">
    <property type="entry name" value="Glycoside hydrolase/deacetylase"/>
    <property type="match status" value="1"/>
</dbReference>
<name>A0ABS4H686_9BACL</name>
<dbReference type="PANTHER" id="PTHR30105">
    <property type="entry name" value="UNCHARACTERIZED YIBQ-RELATED"/>
    <property type="match status" value="1"/>
</dbReference>
<organism evidence="1 2">
    <name type="scientific">Paenibacillus sediminis</name>
    <dbReference type="NCBI Taxonomy" id="664909"/>
    <lineage>
        <taxon>Bacteria</taxon>
        <taxon>Bacillati</taxon>
        <taxon>Bacillota</taxon>
        <taxon>Bacilli</taxon>
        <taxon>Bacillales</taxon>
        <taxon>Paenibacillaceae</taxon>
        <taxon>Paenibacillus</taxon>
    </lineage>
</organism>
<gene>
    <name evidence="1" type="ORF">J2Z20_002971</name>
</gene>
<dbReference type="InterPro" id="IPR006837">
    <property type="entry name" value="Divergent_DAC"/>
</dbReference>
<evidence type="ECO:0000313" key="2">
    <source>
        <dbReference type="Proteomes" id="UP001519273"/>
    </source>
</evidence>
<dbReference type="RefSeq" id="WP_209851837.1">
    <property type="nucleotide sequence ID" value="NZ_CBCRVE010000004.1"/>
</dbReference>
<dbReference type="InterPro" id="IPR011330">
    <property type="entry name" value="Glyco_hydro/deAcase_b/a-brl"/>
</dbReference>
<dbReference type="CDD" id="cd10936">
    <property type="entry name" value="CE4_DAC2"/>
    <property type="match status" value="1"/>
</dbReference>
<dbReference type="Gene3D" id="3.20.20.370">
    <property type="entry name" value="Glycoside hydrolase/deacetylase"/>
    <property type="match status" value="1"/>
</dbReference>
<sequence>MRHTGNKYKFPKIAVLICIVVLMLALTLEKNNAYSAGDNDPSNHKTNKRVAIIIDDFGNGQMGTEEMLSMPVKLTIAVMPFLPTTQRDAKIAHERGHDVIVHLPMEPKAGRPEWLGPGAITTKLSDAEIRQRVEAAIDNVPFAVGMNNHMGSKVTGDEHIMSIVLDVCKERGLFFVDSHTNYRSIVGKVAAQKGMPVLENNIFLDDVASTIHVSKQLQKIGLWLRDHDQCVSIGHVGLKGKYTAAALKQSIPKMQENAKFVGVTDLVQSIWQKRVFPTLP</sequence>
<keyword evidence="2" id="KW-1185">Reference proteome</keyword>
<evidence type="ECO:0000313" key="1">
    <source>
        <dbReference type="EMBL" id="MBP1938053.1"/>
    </source>
</evidence>
<proteinExistence type="predicted"/>